<reference evidence="2" key="1">
    <citation type="submission" date="2021-01" db="EMBL/GenBank/DDBJ databases">
        <authorList>
            <person name="Li R."/>
            <person name="Bekaert M."/>
        </authorList>
    </citation>
    <scope>NUCLEOTIDE SEQUENCE</scope>
    <source>
        <strain evidence="2">Farmed</strain>
    </source>
</reference>
<dbReference type="EMBL" id="CAHIKZ030000147">
    <property type="protein sequence ID" value="CAE1155918.1"/>
    <property type="molecule type" value="Genomic_DNA"/>
</dbReference>
<organism evidence="2 3">
    <name type="scientific">Acanthosepion pharaonis</name>
    <name type="common">Pharaoh cuttlefish</name>
    <name type="synonym">Sepia pharaonis</name>
    <dbReference type="NCBI Taxonomy" id="158019"/>
    <lineage>
        <taxon>Eukaryota</taxon>
        <taxon>Metazoa</taxon>
        <taxon>Spiralia</taxon>
        <taxon>Lophotrochozoa</taxon>
        <taxon>Mollusca</taxon>
        <taxon>Cephalopoda</taxon>
        <taxon>Coleoidea</taxon>
        <taxon>Decapodiformes</taxon>
        <taxon>Sepiida</taxon>
        <taxon>Sepiina</taxon>
        <taxon>Sepiidae</taxon>
        <taxon>Acanthosepion</taxon>
    </lineage>
</organism>
<feature type="transmembrane region" description="Helical" evidence="1">
    <location>
        <begin position="243"/>
        <end position="266"/>
    </location>
</feature>
<comment type="caution">
    <text evidence="2">The sequence shown here is derived from an EMBL/GenBank/DDBJ whole genome shotgun (WGS) entry which is preliminary data.</text>
</comment>
<dbReference type="AlphaFoldDB" id="A0A812AQ48"/>
<feature type="transmembrane region" description="Helical" evidence="1">
    <location>
        <begin position="212"/>
        <end position="231"/>
    </location>
</feature>
<keyword evidence="1" id="KW-1133">Transmembrane helix</keyword>
<accession>A0A812AQ48</accession>
<proteinExistence type="predicted"/>
<keyword evidence="1" id="KW-0472">Membrane</keyword>
<evidence type="ECO:0000313" key="2">
    <source>
        <dbReference type="EMBL" id="CAE1155918.1"/>
    </source>
</evidence>
<evidence type="ECO:0000256" key="1">
    <source>
        <dbReference type="SAM" id="Phobius"/>
    </source>
</evidence>
<sequence>MQMPEPEGMETQRCGKRLDIMMRKDQWNSLHVEYAIPSLFSPHYFPNSNPVYTSLPLLINNPFSFFHCLFPSFSLHLPRILLFSVYFFSPISHLRFTRFFFSDFSLPLSFALSLSHSLLQFAFSLLPFAFSFLPFAFFFHLFICFFLSSIHFLSPYIVCFLLPSPFHLLPPFLFSYAFSFSSFLCIVPLSLPPSIYFLPPSFPLFFLPSFRLLYPSLHPITFSLSPFSFFLPTSPFHLPSLTFHLQSCFLFYYLRYFHFFVSLYLFT</sequence>
<evidence type="ECO:0000313" key="3">
    <source>
        <dbReference type="Proteomes" id="UP000597762"/>
    </source>
</evidence>
<gene>
    <name evidence="2" type="ORF">SPHA_4588</name>
</gene>
<feature type="transmembrane region" description="Helical" evidence="1">
    <location>
        <begin position="173"/>
        <end position="192"/>
    </location>
</feature>
<protein>
    <submittedName>
        <fullName evidence="2">Uncharacterized protein</fullName>
    </submittedName>
</protein>
<dbReference type="Proteomes" id="UP000597762">
    <property type="component" value="Unassembled WGS sequence"/>
</dbReference>
<keyword evidence="1" id="KW-0812">Transmembrane</keyword>
<keyword evidence="3" id="KW-1185">Reference proteome</keyword>
<name>A0A812AQ48_ACAPH</name>
<feature type="transmembrane region" description="Helical" evidence="1">
    <location>
        <begin position="135"/>
        <end position="161"/>
    </location>
</feature>